<evidence type="ECO:0000313" key="2">
    <source>
        <dbReference type="Proteomes" id="UP001642487"/>
    </source>
</evidence>
<accession>A0ABP0ZB79</accession>
<name>A0ABP0ZB79_9ROSI</name>
<feature type="non-terminal residue" evidence="1">
    <location>
        <position position="1"/>
    </location>
</feature>
<dbReference type="EMBL" id="OZ021743">
    <property type="protein sequence ID" value="CAK9329333.1"/>
    <property type="molecule type" value="Genomic_DNA"/>
</dbReference>
<organism evidence="1 2">
    <name type="scientific">Citrullus colocynthis</name>
    <name type="common">colocynth</name>
    <dbReference type="NCBI Taxonomy" id="252529"/>
    <lineage>
        <taxon>Eukaryota</taxon>
        <taxon>Viridiplantae</taxon>
        <taxon>Streptophyta</taxon>
        <taxon>Embryophyta</taxon>
        <taxon>Tracheophyta</taxon>
        <taxon>Spermatophyta</taxon>
        <taxon>Magnoliopsida</taxon>
        <taxon>eudicotyledons</taxon>
        <taxon>Gunneridae</taxon>
        <taxon>Pentapetalae</taxon>
        <taxon>rosids</taxon>
        <taxon>fabids</taxon>
        <taxon>Cucurbitales</taxon>
        <taxon>Cucurbitaceae</taxon>
        <taxon>Benincaseae</taxon>
        <taxon>Citrullus</taxon>
    </lineage>
</organism>
<proteinExistence type="predicted"/>
<evidence type="ECO:0000313" key="1">
    <source>
        <dbReference type="EMBL" id="CAK9329333.1"/>
    </source>
</evidence>
<keyword evidence="2" id="KW-1185">Reference proteome</keyword>
<gene>
    <name evidence="1" type="ORF">CITCOLO1_LOCUS21779</name>
</gene>
<dbReference type="Proteomes" id="UP001642487">
    <property type="component" value="Chromosome 9"/>
</dbReference>
<reference evidence="1 2" key="1">
    <citation type="submission" date="2024-03" db="EMBL/GenBank/DDBJ databases">
        <authorList>
            <person name="Gkanogiannis A."/>
            <person name="Becerra Lopez-Lavalle L."/>
        </authorList>
    </citation>
    <scope>NUCLEOTIDE SEQUENCE [LARGE SCALE GENOMIC DNA]</scope>
</reference>
<protein>
    <submittedName>
        <fullName evidence="1">Uncharacterized protein</fullName>
    </submittedName>
</protein>
<sequence length="113" mass="12459">MSIVRPTPPKSSLSLPPSRVFVSANGLNSPFVRSFPPHVSLFDIVHGDLAADCSHCCLCCRLQVELRSPRSLSFTPLQANVDRFLAPSPVRLLFYSLSSSNARSCRFLVENLL</sequence>